<evidence type="ECO:0000313" key="2">
    <source>
        <dbReference type="Proteomes" id="UP000256478"/>
    </source>
</evidence>
<name>A0A3E0TN39_9GAMM</name>
<protein>
    <submittedName>
        <fullName evidence="1">DUF393 domain-containing protein</fullName>
    </submittedName>
</protein>
<dbReference type="PANTHER" id="PTHR34290:SF2">
    <property type="entry name" value="OS04G0668800 PROTEIN"/>
    <property type="match status" value="1"/>
</dbReference>
<dbReference type="RefSeq" id="WP_116006949.1">
    <property type="nucleotide sequence ID" value="NZ_QUOU01000001.1"/>
</dbReference>
<dbReference type="EMBL" id="QUOU01000001">
    <property type="protein sequence ID" value="REL25823.1"/>
    <property type="molecule type" value="Genomic_DNA"/>
</dbReference>
<accession>A0A3E0TN39</accession>
<comment type="caution">
    <text evidence="1">The sequence shown here is derived from an EMBL/GenBank/DDBJ whole genome shotgun (WGS) entry which is preliminary data.</text>
</comment>
<dbReference type="Proteomes" id="UP000256478">
    <property type="component" value="Unassembled WGS sequence"/>
</dbReference>
<organism evidence="1 2">
    <name type="scientific">Thalassotalea euphylliae</name>
    <dbReference type="NCBI Taxonomy" id="1655234"/>
    <lineage>
        <taxon>Bacteria</taxon>
        <taxon>Pseudomonadati</taxon>
        <taxon>Pseudomonadota</taxon>
        <taxon>Gammaproteobacteria</taxon>
        <taxon>Alteromonadales</taxon>
        <taxon>Colwelliaceae</taxon>
        <taxon>Thalassotalea</taxon>
    </lineage>
</organism>
<dbReference type="Pfam" id="PF04134">
    <property type="entry name" value="DCC1-like"/>
    <property type="match status" value="1"/>
</dbReference>
<dbReference type="AlphaFoldDB" id="A0A3E0TN39"/>
<dbReference type="OrthoDB" id="5294764at2"/>
<reference evidence="1 2" key="1">
    <citation type="submission" date="2018-08" db="EMBL/GenBank/DDBJ databases">
        <title>Thalassotalea euphylliae genome.</title>
        <authorList>
            <person name="Summers S."/>
            <person name="Rice S.A."/>
            <person name="Freckelton M.L."/>
            <person name="Nedved B.T."/>
            <person name="Hadfield M.G."/>
        </authorList>
    </citation>
    <scope>NUCLEOTIDE SEQUENCE [LARGE SCALE GENOMIC DNA]</scope>
    <source>
        <strain evidence="1 2">H1</strain>
    </source>
</reference>
<dbReference type="PANTHER" id="PTHR34290">
    <property type="entry name" value="SI:CH73-390P7.2"/>
    <property type="match status" value="1"/>
</dbReference>
<dbReference type="InterPro" id="IPR007263">
    <property type="entry name" value="DCC1-like"/>
</dbReference>
<proteinExistence type="predicted"/>
<dbReference type="InterPro" id="IPR044691">
    <property type="entry name" value="DCC1_Trx"/>
</dbReference>
<sequence length="146" mass="16932">MATLILFYDGNCPLCLREINALAKRDTQGNIQFEDLHQSDFGNRFPDINRFHALQIIHAKLGAEVITGVDVIYHAWRLVGKERWVRPLTWPLINPLAKLGYRIFAKYRHPISRLYAKLTQQSEQCNSCTRETKSDAHLTESDSKHR</sequence>
<dbReference type="GO" id="GO:0015035">
    <property type="term" value="F:protein-disulfide reductase activity"/>
    <property type="evidence" value="ECO:0007669"/>
    <property type="project" value="InterPro"/>
</dbReference>
<gene>
    <name evidence="1" type="ORF">DXX93_04105</name>
</gene>
<evidence type="ECO:0000313" key="1">
    <source>
        <dbReference type="EMBL" id="REL25823.1"/>
    </source>
</evidence>